<dbReference type="GO" id="GO:0016887">
    <property type="term" value="F:ATP hydrolysis activity"/>
    <property type="evidence" value="ECO:0007669"/>
    <property type="project" value="InterPro"/>
</dbReference>
<dbReference type="PANTHER" id="PTHR42711">
    <property type="entry name" value="ABC TRANSPORTER ATP-BINDING PROTEIN"/>
    <property type="match status" value="1"/>
</dbReference>
<dbReference type="InterPro" id="IPR017871">
    <property type="entry name" value="ABC_transporter-like_CS"/>
</dbReference>
<reference evidence="6" key="2">
    <citation type="submission" date="2024-06" db="EMBL/GenBank/DDBJ databases">
        <title>Caproicibacterium argilliputei sp. nov, a novel caproic acid producing anaerobic bacterium isolated from pit mud.</title>
        <authorList>
            <person name="Xia S."/>
        </authorList>
    </citation>
    <scope>NUCLEOTIDE SEQUENCE</scope>
    <source>
        <strain evidence="6">ZCY20-5</strain>
    </source>
</reference>
<dbReference type="Gene3D" id="3.40.50.300">
    <property type="entry name" value="P-loop containing nucleotide triphosphate hydrolases"/>
    <property type="match status" value="1"/>
</dbReference>
<dbReference type="InterPro" id="IPR050763">
    <property type="entry name" value="ABC_transporter_ATP-binding"/>
</dbReference>
<evidence type="ECO:0000256" key="4">
    <source>
        <dbReference type="ARBA" id="ARBA00022840"/>
    </source>
</evidence>
<dbReference type="AlphaFoldDB" id="A0AA97D9C8"/>
<dbReference type="InterPro" id="IPR003439">
    <property type="entry name" value="ABC_transporter-like_ATP-bd"/>
</dbReference>
<name>A0AA97D9C8_9FIRM</name>
<keyword evidence="7" id="KW-1185">Reference proteome</keyword>
<dbReference type="SUPFAM" id="SSF52540">
    <property type="entry name" value="P-loop containing nucleoside triphosphate hydrolases"/>
    <property type="match status" value="1"/>
</dbReference>
<dbReference type="PROSITE" id="PS50893">
    <property type="entry name" value="ABC_TRANSPORTER_2"/>
    <property type="match status" value="1"/>
</dbReference>
<dbReference type="Proteomes" id="UP001300604">
    <property type="component" value="Chromosome"/>
</dbReference>
<sequence length="312" mass="35577">MIEIDDITYGYSRGAPVFRGFSAKMCDGEAWGLVGFNGAGKSTLLKIILGIIKPKTGHVEIDGKETYKHRRKLMYEIGVTWGQKPTLWWDVPVRESYQMLKSIYKIPAETFKHRLEELDAAFCVSAYWKQPLRTLSLGQRVKAEIVGSLLHTPQILIYDEPFLGLDFLTRKKIIETLLVYRRNHPCTFLLTSHNLADIEELCDHFLLISSGETLYQGRVEAVTQNFCSKRKINVSYQNASFHLSESLQRQVKLSDKAENVKQIFFDTKQIGYQKILQDILASNTICNIKTDDNLLEQVIENLVSTANAEHGA</sequence>
<keyword evidence="2" id="KW-0813">Transport</keyword>
<dbReference type="GO" id="GO:0005524">
    <property type="term" value="F:ATP binding"/>
    <property type="evidence" value="ECO:0007669"/>
    <property type="project" value="UniProtKB-KW"/>
</dbReference>
<dbReference type="PROSITE" id="PS00211">
    <property type="entry name" value="ABC_TRANSPORTER_1"/>
    <property type="match status" value="1"/>
</dbReference>
<evidence type="ECO:0000313" key="7">
    <source>
        <dbReference type="Proteomes" id="UP001300604"/>
    </source>
</evidence>
<dbReference type="InterPro" id="IPR027417">
    <property type="entry name" value="P-loop_NTPase"/>
</dbReference>
<evidence type="ECO:0000256" key="2">
    <source>
        <dbReference type="ARBA" id="ARBA00022448"/>
    </source>
</evidence>
<evidence type="ECO:0000256" key="3">
    <source>
        <dbReference type="ARBA" id="ARBA00022741"/>
    </source>
</evidence>
<dbReference type="RefSeq" id="WP_275845138.1">
    <property type="nucleotide sequence ID" value="NZ_CP135996.1"/>
</dbReference>
<evidence type="ECO:0000313" key="6">
    <source>
        <dbReference type="EMBL" id="WOC31709.1"/>
    </source>
</evidence>
<dbReference type="Pfam" id="PF00005">
    <property type="entry name" value="ABC_tran"/>
    <property type="match status" value="1"/>
</dbReference>
<dbReference type="SMART" id="SM00382">
    <property type="entry name" value="AAA"/>
    <property type="match status" value="1"/>
</dbReference>
<organism evidence="6 7">
    <name type="scientific">Caproicibacterium argilliputei</name>
    <dbReference type="NCBI Taxonomy" id="3030016"/>
    <lineage>
        <taxon>Bacteria</taxon>
        <taxon>Bacillati</taxon>
        <taxon>Bacillota</taxon>
        <taxon>Clostridia</taxon>
        <taxon>Eubacteriales</taxon>
        <taxon>Oscillospiraceae</taxon>
        <taxon>Caproicibacterium</taxon>
    </lineage>
</organism>
<keyword evidence="3" id="KW-0547">Nucleotide-binding</keyword>
<gene>
    <name evidence="6" type="ORF">PXC00_10925</name>
</gene>
<reference evidence="6" key="1">
    <citation type="submission" date="2023-09" db="EMBL/GenBank/DDBJ databases">
        <authorList>
            <person name="Zeng C."/>
        </authorList>
    </citation>
    <scope>NUCLEOTIDE SEQUENCE</scope>
    <source>
        <strain evidence="6">ZCY20-5</strain>
    </source>
</reference>
<accession>A0AA97D9C8</accession>
<comment type="similarity">
    <text evidence="1">Belongs to the ABC transporter superfamily.</text>
</comment>
<evidence type="ECO:0000259" key="5">
    <source>
        <dbReference type="PROSITE" id="PS50893"/>
    </source>
</evidence>
<dbReference type="InterPro" id="IPR003593">
    <property type="entry name" value="AAA+_ATPase"/>
</dbReference>
<evidence type="ECO:0000256" key="1">
    <source>
        <dbReference type="ARBA" id="ARBA00005417"/>
    </source>
</evidence>
<protein>
    <submittedName>
        <fullName evidence="6">ATP-binding cassette domain-containing protein</fullName>
    </submittedName>
</protein>
<feature type="domain" description="ABC transporter" evidence="5">
    <location>
        <begin position="2"/>
        <end position="235"/>
    </location>
</feature>
<dbReference type="PANTHER" id="PTHR42711:SF5">
    <property type="entry name" value="ABC TRANSPORTER ATP-BINDING PROTEIN NATA"/>
    <property type="match status" value="1"/>
</dbReference>
<dbReference type="KEGG" id="carl:PXC00_10925"/>
<proteinExistence type="inferred from homology"/>
<keyword evidence="4 6" id="KW-0067">ATP-binding</keyword>
<dbReference type="EMBL" id="CP135996">
    <property type="protein sequence ID" value="WOC31709.1"/>
    <property type="molecule type" value="Genomic_DNA"/>
</dbReference>